<gene>
    <name evidence="1" type="ORF">B0H99_10460</name>
</gene>
<reference evidence="1 2" key="1">
    <citation type="submission" date="2018-03" db="EMBL/GenBank/DDBJ databases">
        <title>Genomic Encyclopedia of Type Strains, Phase III (KMG-III): the genomes of soil and plant-associated and newly described type strains.</title>
        <authorList>
            <person name="Whitman W."/>
        </authorList>
    </citation>
    <scope>NUCLEOTIDE SEQUENCE [LARGE SCALE GENOMIC DNA]</scope>
    <source>
        <strain evidence="1 2">CGMCC 1.12259</strain>
    </source>
</reference>
<dbReference type="EMBL" id="PYAT01000004">
    <property type="protein sequence ID" value="PSL40598.1"/>
    <property type="molecule type" value="Genomic_DNA"/>
</dbReference>
<dbReference type="AlphaFoldDB" id="A0A2P8H2Z3"/>
<protein>
    <submittedName>
        <fullName evidence="1">Alpha-ribazole kinase</fullName>
    </submittedName>
</protein>
<keyword evidence="2" id="KW-1185">Reference proteome</keyword>
<keyword evidence="1" id="KW-0808">Transferase</keyword>
<name>A0A2P8H2Z3_9BACL</name>
<evidence type="ECO:0000313" key="2">
    <source>
        <dbReference type="Proteomes" id="UP000242682"/>
    </source>
</evidence>
<proteinExistence type="predicted"/>
<comment type="caution">
    <text evidence="1">The sequence shown here is derived from an EMBL/GenBank/DDBJ whole genome shotgun (WGS) entry which is preliminary data.</text>
</comment>
<sequence length="223" mass="24403">MRHELLLGDWVVTSDNSGGIGEKPMDFVKAPDGLTAKFAARVALLEQWAAGSEPKAVLLHNFSGEEQWHRYIEGIKELLAETGTKNVQFSGSSETNIATMQSGIAVTMIGKRKYEIAAETLEWFVYGMPLVGEDVLLKKEQLADLKKLSEARASGLVKQLWPVGSKGIGYEAKRLLGEEIAPIAGINLEASAGPSTCVLIGALKEMRDQLVEHFEAYIYPIQK</sequence>
<dbReference type="OrthoDB" id="9805740at2"/>
<dbReference type="Proteomes" id="UP000242682">
    <property type="component" value="Unassembled WGS sequence"/>
</dbReference>
<keyword evidence="1" id="KW-0418">Kinase</keyword>
<evidence type="ECO:0000313" key="1">
    <source>
        <dbReference type="EMBL" id="PSL40598.1"/>
    </source>
</evidence>
<dbReference type="GO" id="GO:0016301">
    <property type="term" value="F:kinase activity"/>
    <property type="evidence" value="ECO:0007669"/>
    <property type="project" value="UniProtKB-KW"/>
</dbReference>
<dbReference type="RefSeq" id="WP_106532823.1">
    <property type="nucleotide sequence ID" value="NZ_PYAT01000004.1"/>
</dbReference>
<accession>A0A2P8H2Z3</accession>
<organism evidence="1 2">
    <name type="scientific">Planomicrobium soli</name>
    <dbReference type="NCBI Taxonomy" id="1176648"/>
    <lineage>
        <taxon>Bacteria</taxon>
        <taxon>Bacillati</taxon>
        <taxon>Bacillota</taxon>
        <taxon>Bacilli</taxon>
        <taxon>Bacillales</taxon>
        <taxon>Caryophanaceae</taxon>
        <taxon>Planomicrobium</taxon>
    </lineage>
</organism>